<proteinExistence type="inferred from homology"/>
<keyword evidence="2 7" id="KW-0812">Transmembrane</keyword>
<dbReference type="PANTHER" id="PTHR38766">
    <property type="entry name" value="FLAGELLAR PROTEIN FLIO"/>
    <property type="match status" value="1"/>
</dbReference>
<evidence type="ECO:0000256" key="6">
    <source>
        <dbReference type="ARBA" id="ARBA00037937"/>
    </source>
</evidence>
<keyword evidence="5 7" id="KW-0975">Bacterial flagellum</keyword>
<dbReference type="Pfam" id="PF04347">
    <property type="entry name" value="FliO"/>
    <property type="match status" value="1"/>
</dbReference>
<dbReference type="AlphaFoldDB" id="A0A6F8PU97"/>
<protein>
    <recommendedName>
        <fullName evidence="7">Flagellar protein</fullName>
    </recommendedName>
</protein>
<evidence type="ECO:0000256" key="2">
    <source>
        <dbReference type="ARBA" id="ARBA00022692"/>
    </source>
</evidence>
<reference evidence="10" key="1">
    <citation type="submission" date="2019-11" db="EMBL/GenBank/DDBJ databases">
        <title>Isolation and characterization of two novel species in the genus Thiomicrorhabdus.</title>
        <authorList>
            <person name="Mochizuki J."/>
            <person name="Kojima H."/>
            <person name="Fukui M."/>
        </authorList>
    </citation>
    <scope>NUCLEOTIDE SEQUENCE [LARGE SCALE GENOMIC DNA]</scope>
    <source>
        <strain evidence="10">aks77</strain>
    </source>
</reference>
<dbReference type="RefSeq" id="WP_173271366.1">
    <property type="nucleotide sequence ID" value="NZ_AP021889.1"/>
</dbReference>
<accession>A0A6F8PU97</accession>
<evidence type="ECO:0000256" key="8">
    <source>
        <dbReference type="SAM" id="SignalP"/>
    </source>
</evidence>
<evidence type="ECO:0000256" key="7">
    <source>
        <dbReference type="RuleBase" id="RU362064"/>
    </source>
</evidence>
<dbReference type="GO" id="GO:0009425">
    <property type="term" value="C:bacterial-type flagellum basal body"/>
    <property type="evidence" value="ECO:0007669"/>
    <property type="project" value="UniProtKB-SubCell"/>
</dbReference>
<dbReference type="InterPro" id="IPR022781">
    <property type="entry name" value="Flagellar_biosynth_FliO"/>
</dbReference>
<organism evidence="9 10">
    <name type="scientific">Thiosulfatimonas sediminis</name>
    <dbReference type="NCBI Taxonomy" id="2675054"/>
    <lineage>
        <taxon>Bacteria</taxon>
        <taxon>Pseudomonadati</taxon>
        <taxon>Pseudomonadota</taxon>
        <taxon>Gammaproteobacteria</taxon>
        <taxon>Thiotrichales</taxon>
        <taxon>Piscirickettsiaceae</taxon>
        <taxon>Thiosulfatimonas</taxon>
    </lineage>
</organism>
<dbReference type="GO" id="GO:0044781">
    <property type="term" value="P:bacterial-type flagellum organization"/>
    <property type="evidence" value="ECO:0007669"/>
    <property type="project" value="UniProtKB-UniRule"/>
</dbReference>
<comment type="subcellular location">
    <subcellularLocation>
        <location evidence="7">Cell membrane</location>
    </subcellularLocation>
    <subcellularLocation>
        <location evidence="7">Bacterial flagellum basal body</location>
    </subcellularLocation>
</comment>
<evidence type="ECO:0000256" key="3">
    <source>
        <dbReference type="ARBA" id="ARBA00022989"/>
    </source>
</evidence>
<keyword evidence="10" id="KW-1185">Reference proteome</keyword>
<evidence type="ECO:0000256" key="1">
    <source>
        <dbReference type="ARBA" id="ARBA00022475"/>
    </source>
</evidence>
<keyword evidence="8" id="KW-0732">Signal</keyword>
<dbReference type="Proteomes" id="UP000501726">
    <property type="component" value="Chromosome"/>
</dbReference>
<feature type="signal peptide" evidence="8">
    <location>
        <begin position="1"/>
        <end position="40"/>
    </location>
</feature>
<name>A0A6F8PU97_9GAMM</name>
<comment type="similarity">
    <text evidence="6 7">Belongs to the FliO/MopB family.</text>
</comment>
<keyword evidence="4 7" id="KW-0472">Membrane</keyword>
<feature type="chain" id="PRO_5026201515" description="Flagellar protein" evidence="8">
    <location>
        <begin position="41"/>
        <end position="195"/>
    </location>
</feature>
<dbReference type="PANTHER" id="PTHR38766:SF1">
    <property type="entry name" value="FLAGELLAR PROTEIN FLIO"/>
    <property type="match status" value="1"/>
</dbReference>
<dbReference type="InterPro" id="IPR052205">
    <property type="entry name" value="FliO/MopB"/>
</dbReference>
<gene>
    <name evidence="9" type="ORF">THMIRHAS_09230</name>
</gene>
<sequence length="195" mass="21033">MLSKNRYSKRLQTQQVIASLLSSLFLAMAMSLLYIGSAAAADVPQVGQTSLAEPMPPTVQFGQTATQPSDYFLQILLSLIFILLIIFLAAWLLRRYGRFPGVADGNLKVLGALSVGPRERILMLQVGKEQILVGVTSSKISKLHQLVEPVQIADPVPVGGVFAQRLQEAMQGVKSATVVPKADAKSVSTRTQGDQ</sequence>
<dbReference type="NCBIfam" id="TIGR03500">
    <property type="entry name" value="FliO_TIGR"/>
    <property type="match status" value="1"/>
</dbReference>
<dbReference type="GO" id="GO:0005886">
    <property type="term" value="C:plasma membrane"/>
    <property type="evidence" value="ECO:0007669"/>
    <property type="project" value="UniProtKB-SubCell"/>
</dbReference>
<evidence type="ECO:0000313" key="10">
    <source>
        <dbReference type="Proteomes" id="UP000501726"/>
    </source>
</evidence>
<dbReference type="EMBL" id="AP021889">
    <property type="protein sequence ID" value="BBP45550.1"/>
    <property type="molecule type" value="Genomic_DNA"/>
</dbReference>
<feature type="transmembrane region" description="Helical" evidence="7">
    <location>
        <begin position="71"/>
        <end position="93"/>
    </location>
</feature>
<dbReference type="KEGG" id="tse:THMIRHAS_09230"/>
<keyword evidence="3 7" id="KW-1133">Transmembrane helix</keyword>
<evidence type="ECO:0000313" key="9">
    <source>
        <dbReference type="EMBL" id="BBP45550.1"/>
    </source>
</evidence>
<evidence type="ECO:0000256" key="4">
    <source>
        <dbReference type="ARBA" id="ARBA00023136"/>
    </source>
</evidence>
<evidence type="ECO:0000256" key="5">
    <source>
        <dbReference type="ARBA" id="ARBA00023143"/>
    </source>
</evidence>
<keyword evidence="1 7" id="KW-1003">Cell membrane</keyword>